<dbReference type="PANTHER" id="PTHR34179:SF1">
    <property type="entry name" value="TUMOR PROTEIN P53-INDUCIBLE PROTEIN 13"/>
    <property type="match status" value="1"/>
</dbReference>
<dbReference type="InterPro" id="IPR021454">
    <property type="entry name" value="DUF3105"/>
</dbReference>
<dbReference type="OrthoDB" id="5960270at2759"/>
<name>A0A8J2PUH3_9HEXA</name>
<dbReference type="Proteomes" id="UP000708208">
    <property type="component" value="Unassembled WGS sequence"/>
</dbReference>
<keyword evidence="1" id="KW-0732">Signal</keyword>
<dbReference type="PANTHER" id="PTHR34179">
    <property type="entry name" value="TUMOR PROTEIN P53-INDUCIBLE PROTEIN 13"/>
    <property type="match status" value="1"/>
</dbReference>
<dbReference type="EMBL" id="CAJVCH010571541">
    <property type="protein sequence ID" value="CAG7837795.1"/>
    <property type="molecule type" value="Genomic_DNA"/>
</dbReference>
<proteinExistence type="predicted"/>
<keyword evidence="3" id="KW-1185">Reference proteome</keyword>
<evidence type="ECO:0000313" key="3">
    <source>
        <dbReference type="Proteomes" id="UP000708208"/>
    </source>
</evidence>
<evidence type="ECO:0000256" key="1">
    <source>
        <dbReference type="SAM" id="SignalP"/>
    </source>
</evidence>
<accession>A0A8J2PUH3</accession>
<gene>
    <name evidence="2" type="ORF">AFUS01_LOCUS46852</name>
</gene>
<comment type="caution">
    <text evidence="2">The sequence shown here is derived from an EMBL/GenBank/DDBJ whole genome shotgun (WGS) entry which is preliminary data.</text>
</comment>
<evidence type="ECO:0000313" key="2">
    <source>
        <dbReference type="EMBL" id="CAG7837795.1"/>
    </source>
</evidence>
<sequence length="314" mass="35517">MNSTGIRITFTFLLLLEITLVLQLAGVNGRSYLTEDDLYDPSALSDLTSDSQDEFVLPLNDDGEKGKAIRETADDLQGLMEIFGQTTTPASKHGKKGLAKDEHGRVQMGVASDQCDDAKTNLTVDWDGSVANYTCFHPETRFPQSPYLQPLQECEVIPDAYRPEHFCMDKQIHYKHNIPSSGDHRPLWPKFGEYLYVPTQRWLHNIEHGAVVMLYHPCAHPMEVKRLRSIVTRCFGKHVITPSTLLPPERPLALVAWGCRLQMSLVDDNIAEDFIRQKALHGPEGNYPKEGQFDQWLIKFANETGNADYSRVTC</sequence>
<dbReference type="Pfam" id="PF11303">
    <property type="entry name" value="DUF3105"/>
    <property type="match status" value="1"/>
</dbReference>
<dbReference type="GO" id="GO:0005737">
    <property type="term" value="C:cytoplasm"/>
    <property type="evidence" value="ECO:0007669"/>
    <property type="project" value="TreeGrafter"/>
</dbReference>
<organism evidence="2 3">
    <name type="scientific">Allacma fusca</name>
    <dbReference type="NCBI Taxonomy" id="39272"/>
    <lineage>
        <taxon>Eukaryota</taxon>
        <taxon>Metazoa</taxon>
        <taxon>Ecdysozoa</taxon>
        <taxon>Arthropoda</taxon>
        <taxon>Hexapoda</taxon>
        <taxon>Collembola</taxon>
        <taxon>Symphypleona</taxon>
        <taxon>Sminthuridae</taxon>
        <taxon>Allacma</taxon>
    </lineage>
</organism>
<dbReference type="AlphaFoldDB" id="A0A8J2PUH3"/>
<feature type="chain" id="PRO_5035248922" evidence="1">
    <location>
        <begin position="30"/>
        <end position="314"/>
    </location>
</feature>
<reference evidence="2" key="1">
    <citation type="submission" date="2021-06" db="EMBL/GenBank/DDBJ databases">
        <authorList>
            <person name="Hodson N. C."/>
            <person name="Mongue J. A."/>
            <person name="Jaron S. K."/>
        </authorList>
    </citation>
    <scope>NUCLEOTIDE SEQUENCE</scope>
</reference>
<protein>
    <submittedName>
        <fullName evidence="2">Uncharacterized protein</fullName>
    </submittedName>
</protein>
<feature type="signal peptide" evidence="1">
    <location>
        <begin position="1"/>
        <end position="29"/>
    </location>
</feature>